<keyword evidence="1" id="KW-0479">Metal-binding</keyword>
<evidence type="ECO:0000313" key="9">
    <source>
        <dbReference type="EMBL" id="KAL1595485.1"/>
    </source>
</evidence>
<dbReference type="SMART" id="SM00906">
    <property type="entry name" value="Fungal_trans"/>
    <property type="match status" value="1"/>
</dbReference>
<sequence length="751" mass="83064">MFGAQLNLQFSAQYLPSNPPSEPDLMANRYIAPGILGDHGRPKLKPAERTALDLSSHADLGASSLVATLLKENNRVRAAAANSVTSEGDTRPISDIISDIPGTFQKSKFFGQSHWMNAMEPYEALGDANTIVNPATDRVEVNKSTELYKTVNELKTMGRKLKTARMLLPTIAPEALGSLPSRVTCDALVDGYLRTFEGVFRVLHVPTFRKEYEDYWSGRAQGKPSVQLKVMLVCAVGVPFYTGMDQPQLRVACAKWIQAAEHWLAAPHAKSRLNMAGLQIQILVLLAKQTCNIEGDHTWISAGSLLRTAMYLGLHRDPSYFGKINTFHAEMRRRLWATVLELTTQSSMDMGMPPMVSVQDYDTKPPSNVNDEDLHESDDSPLNVKPLDVCTNCSIQIAFIETLPVRLEIIRLINSLRFDLSYPECLRLGSELTKICQSQTQFFKEALSNGAAITPFQVKLLDSLVRRFILGLHRPYFAKANDDPQYHYSRKICLDNSLAIFAPATLPVSGKEDDWALMTYRAVGFFKALILYSLSTIYYELHTQIEEYRNTCTLTAPLISHASTHQPLTLPPQSQLLYEALKSSYHTALSRLRNGETNAKGVVFIACATARIDALIAGSDSEAAVLQAAKTSIAEMRSIMADVYEQEHGEPIDLNTPGYREHGRGEGADDVTGQHLPTGTGSDSQVPSGLDLDSGMYAGLEGFETNTNDGSQAFFSGDMMDFGWGFAQDPEQFFDNQIWGDMSYTMGFSGL</sequence>
<keyword evidence="3" id="KW-0805">Transcription regulation</keyword>
<evidence type="ECO:0000313" key="10">
    <source>
        <dbReference type="Proteomes" id="UP001521222"/>
    </source>
</evidence>
<name>A0ABR3QTM3_9PLEO</name>
<gene>
    <name evidence="9" type="ORF">SLS59_008419</name>
</gene>
<evidence type="ECO:0000259" key="8">
    <source>
        <dbReference type="SMART" id="SM00906"/>
    </source>
</evidence>
<dbReference type="InterPro" id="IPR051430">
    <property type="entry name" value="Fungal_TF_Env_Response"/>
</dbReference>
<dbReference type="Pfam" id="PF04082">
    <property type="entry name" value="Fungal_trans"/>
    <property type="match status" value="1"/>
</dbReference>
<protein>
    <recommendedName>
        <fullName evidence="8">Xylanolytic transcriptional activator regulatory domain-containing protein</fullName>
    </recommendedName>
</protein>
<keyword evidence="5" id="KW-0804">Transcription</keyword>
<evidence type="ECO:0000256" key="7">
    <source>
        <dbReference type="SAM" id="MobiDB-lite"/>
    </source>
</evidence>
<evidence type="ECO:0000256" key="3">
    <source>
        <dbReference type="ARBA" id="ARBA00023015"/>
    </source>
</evidence>
<keyword evidence="6" id="KW-0539">Nucleus</keyword>
<feature type="domain" description="Xylanolytic transcriptional activator regulatory" evidence="8">
    <location>
        <begin position="298"/>
        <end position="372"/>
    </location>
</feature>
<dbReference type="PANTHER" id="PTHR31944:SF131">
    <property type="entry name" value="HEME-RESPONSIVE ZINC FINGER TRANSCRIPTION FACTOR HAP1"/>
    <property type="match status" value="1"/>
</dbReference>
<proteinExistence type="predicted"/>
<keyword evidence="2" id="KW-0862">Zinc</keyword>
<keyword evidence="4" id="KW-0238">DNA-binding</keyword>
<evidence type="ECO:0000256" key="2">
    <source>
        <dbReference type="ARBA" id="ARBA00022833"/>
    </source>
</evidence>
<dbReference type="Proteomes" id="UP001521222">
    <property type="component" value="Unassembled WGS sequence"/>
</dbReference>
<evidence type="ECO:0000256" key="4">
    <source>
        <dbReference type="ARBA" id="ARBA00023125"/>
    </source>
</evidence>
<evidence type="ECO:0000256" key="5">
    <source>
        <dbReference type="ARBA" id="ARBA00023163"/>
    </source>
</evidence>
<feature type="region of interest" description="Disordered" evidence="7">
    <location>
        <begin position="358"/>
        <end position="379"/>
    </location>
</feature>
<organism evidence="9 10">
    <name type="scientific">Nothophoma quercina</name>
    <dbReference type="NCBI Taxonomy" id="749835"/>
    <lineage>
        <taxon>Eukaryota</taxon>
        <taxon>Fungi</taxon>
        <taxon>Dikarya</taxon>
        <taxon>Ascomycota</taxon>
        <taxon>Pezizomycotina</taxon>
        <taxon>Dothideomycetes</taxon>
        <taxon>Pleosporomycetidae</taxon>
        <taxon>Pleosporales</taxon>
        <taxon>Pleosporineae</taxon>
        <taxon>Didymellaceae</taxon>
        <taxon>Nothophoma</taxon>
    </lineage>
</organism>
<evidence type="ECO:0000256" key="6">
    <source>
        <dbReference type="ARBA" id="ARBA00023242"/>
    </source>
</evidence>
<evidence type="ECO:0000256" key="1">
    <source>
        <dbReference type="ARBA" id="ARBA00022723"/>
    </source>
</evidence>
<dbReference type="CDD" id="cd12148">
    <property type="entry name" value="fungal_TF_MHR"/>
    <property type="match status" value="1"/>
</dbReference>
<feature type="region of interest" description="Disordered" evidence="7">
    <location>
        <begin position="660"/>
        <end position="688"/>
    </location>
</feature>
<dbReference type="InterPro" id="IPR007219">
    <property type="entry name" value="XnlR_reg_dom"/>
</dbReference>
<reference evidence="9 10" key="1">
    <citation type="submission" date="2024-02" db="EMBL/GenBank/DDBJ databases">
        <title>De novo assembly and annotation of 12 fungi associated with fruit tree decline syndrome in Ontario, Canada.</title>
        <authorList>
            <person name="Sulman M."/>
            <person name="Ellouze W."/>
            <person name="Ilyukhin E."/>
        </authorList>
    </citation>
    <scope>NUCLEOTIDE SEQUENCE [LARGE SCALE GENOMIC DNA]</scope>
    <source>
        <strain evidence="9 10">M97-236</strain>
    </source>
</reference>
<accession>A0ABR3QTM3</accession>
<dbReference type="EMBL" id="JAKIXB020000032">
    <property type="protein sequence ID" value="KAL1595485.1"/>
    <property type="molecule type" value="Genomic_DNA"/>
</dbReference>
<feature type="compositionally biased region" description="Polar residues" evidence="7">
    <location>
        <begin position="675"/>
        <end position="687"/>
    </location>
</feature>
<keyword evidence="10" id="KW-1185">Reference proteome</keyword>
<comment type="caution">
    <text evidence="9">The sequence shown here is derived from an EMBL/GenBank/DDBJ whole genome shotgun (WGS) entry which is preliminary data.</text>
</comment>
<dbReference type="PANTHER" id="PTHR31944">
    <property type="entry name" value="HEME-RESPONSIVE ZINC FINGER TRANSCRIPTION FACTOR HAP1"/>
    <property type="match status" value="1"/>
</dbReference>